<sequence>MIQKAILITALTLAMLATKVHAQTGTWRNYLAYNDITDVQQAGNTLFVLASEALYSYNTTDQSITTYDKTNGLSDCGIQHIAWCADASRLMAVYENGNIDLVSRDGQTENMPEYYNYSTTLDKTVYGLDVIGSHAYMSTGFGIVNINVAAAEVTETYNLGFRVDYVYADDTRIYAASSTNGTYSALLTANLLDPGNWTYTAPYTPRQKTIDPDLLATAQTLKPGGPRKNWFTFMKFEHDRLYTCGGYFISGYVQENRQGTIQILEGDEWTIYPDNINETTGYSYMDINCLAADPNDPNHIFAGGRCGLYEFQDGQLINYFNKDNSPLRGAMSNGNELDNTYVLVNGLAFHGGNLWALNSQTENTSIMEYNGSEFISHHKQELMFSGMSFQTMQGLINDSRGLMWFVNINGWQHPAIVCYQQETDQINVYDQNFYNQNGTPINMTYLNCIAEDKDGNMWIGTDVGPFYLSPSNMDNTDQCILTQFIVPRNDGTDYGDYLLSGIHITCIAIDGAGRKWFGTNDSGVYLVSEDNVEQIEHFTSENSPLLSNEIRSIAINGNTGEVFFGTEKGLCSYMSNATEPSTEMTKDNVYAYPNPVRPDYTGPITIVGLTYDADVKITTSNGVLVNQGRSTGGTYQWDGCDLEGRRVASGVYMVQTATSSGDKGTVCKIGIVR</sequence>
<reference evidence="3" key="1">
    <citation type="submission" date="2020-08" db="EMBL/GenBank/DDBJ databases">
        <authorList>
            <person name="Cejkova D."/>
            <person name="Kubasova T."/>
            <person name="Jahodarova E."/>
            <person name="Rychlik I."/>
        </authorList>
    </citation>
    <scope>NUCLEOTIDE SEQUENCE</scope>
    <source>
        <strain evidence="3">An824</strain>
    </source>
</reference>
<dbReference type="Proteomes" id="UP000706891">
    <property type="component" value="Unassembled WGS sequence"/>
</dbReference>
<dbReference type="InterPro" id="IPR011110">
    <property type="entry name" value="Reg_prop"/>
</dbReference>
<feature type="domain" description="PorZ N-terminal beta-propeller" evidence="2">
    <location>
        <begin position="46"/>
        <end position="198"/>
    </location>
</feature>
<name>A0A938WVI7_9BACT</name>
<organism evidence="3 4">
    <name type="scientific">Marseilla massiliensis</name>
    <dbReference type="NCBI Taxonomy" id="1841864"/>
    <lineage>
        <taxon>Bacteria</taxon>
        <taxon>Pseudomonadati</taxon>
        <taxon>Bacteroidota</taxon>
        <taxon>Bacteroidia</taxon>
        <taxon>Bacteroidales</taxon>
        <taxon>Prevotellaceae</taxon>
        <taxon>Marseilla</taxon>
    </lineage>
</organism>
<gene>
    <name evidence="3" type="ORF">H6A34_08865</name>
</gene>
<dbReference type="SUPFAM" id="SSF101898">
    <property type="entry name" value="NHL repeat"/>
    <property type="match status" value="1"/>
</dbReference>
<dbReference type="InterPro" id="IPR048954">
    <property type="entry name" value="PorZ_N"/>
</dbReference>
<protein>
    <submittedName>
        <fullName evidence="3">Por secretion system protein</fullName>
    </submittedName>
</protein>
<dbReference type="AlphaFoldDB" id="A0A938WVI7"/>
<dbReference type="InterPro" id="IPR011044">
    <property type="entry name" value="Quino_amine_DH_bsu"/>
</dbReference>
<evidence type="ECO:0000313" key="3">
    <source>
        <dbReference type="EMBL" id="MBM6673984.1"/>
    </source>
</evidence>
<evidence type="ECO:0000259" key="2">
    <source>
        <dbReference type="Pfam" id="PF21544"/>
    </source>
</evidence>
<accession>A0A938WVI7</accession>
<evidence type="ECO:0000256" key="1">
    <source>
        <dbReference type="SAM" id="SignalP"/>
    </source>
</evidence>
<reference evidence="3" key="2">
    <citation type="journal article" date="2021" name="Sci. Rep.">
        <title>The distribution of antibiotic resistance genes in chicken gut microbiota commensals.</title>
        <authorList>
            <person name="Juricova H."/>
            <person name="Matiasovicova J."/>
            <person name="Kubasova T."/>
            <person name="Cejkova D."/>
            <person name="Rychlik I."/>
        </authorList>
    </citation>
    <scope>NUCLEOTIDE SEQUENCE</scope>
    <source>
        <strain evidence="3">An824</strain>
    </source>
</reference>
<proteinExistence type="predicted"/>
<dbReference type="RefSeq" id="WP_205104987.1">
    <property type="nucleotide sequence ID" value="NZ_JACJJG010000046.1"/>
</dbReference>
<keyword evidence="1" id="KW-0732">Signal</keyword>
<feature type="signal peptide" evidence="1">
    <location>
        <begin position="1"/>
        <end position="22"/>
    </location>
</feature>
<dbReference type="Pfam" id="PF07494">
    <property type="entry name" value="Reg_prop"/>
    <property type="match status" value="1"/>
</dbReference>
<dbReference type="Pfam" id="PF21544">
    <property type="entry name" value="PorZ_N_b_propeller"/>
    <property type="match status" value="1"/>
</dbReference>
<dbReference type="InterPro" id="IPR015943">
    <property type="entry name" value="WD40/YVTN_repeat-like_dom_sf"/>
</dbReference>
<feature type="chain" id="PRO_5036791061" evidence="1">
    <location>
        <begin position="23"/>
        <end position="673"/>
    </location>
</feature>
<dbReference type="EMBL" id="JACJJG010000046">
    <property type="protein sequence ID" value="MBM6673984.1"/>
    <property type="molecule type" value="Genomic_DNA"/>
</dbReference>
<comment type="caution">
    <text evidence="3">The sequence shown here is derived from an EMBL/GenBank/DDBJ whole genome shotgun (WGS) entry which is preliminary data.</text>
</comment>
<dbReference type="SUPFAM" id="SSF50969">
    <property type="entry name" value="YVTN repeat-like/Quinoprotein amine dehydrogenase"/>
    <property type="match status" value="1"/>
</dbReference>
<keyword evidence="4" id="KW-1185">Reference proteome</keyword>
<evidence type="ECO:0000313" key="4">
    <source>
        <dbReference type="Proteomes" id="UP000706891"/>
    </source>
</evidence>
<dbReference type="Gene3D" id="2.130.10.10">
    <property type="entry name" value="YVTN repeat-like/Quinoprotein amine dehydrogenase"/>
    <property type="match status" value="1"/>
</dbReference>